<dbReference type="Proteomes" id="UP000214596">
    <property type="component" value="Unassembled WGS sequence"/>
</dbReference>
<gene>
    <name evidence="1" type="ORF">CA163_40645</name>
</gene>
<evidence type="ECO:0000313" key="2">
    <source>
        <dbReference type="Proteomes" id="UP000214596"/>
    </source>
</evidence>
<accession>A0A227FWS7</accession>
<reference evidence="1 2" key="1">
    <citation type="journal article" date="2017" name="Appl. Environ. Microbiol.">
        <title>Parallel evolution of two clades of a major Atlantic endemic Vibrio parahaemolyticus pathogen lineage by independent acquisition of related pathogenicity islands.</title>
        <authorList>
            <person name="Xu F."/>
            <person name="Gonzalez-Escalona N."/>
            <person name="Drees K.P."/>
            <person name="Sebra R.P."/>
            <person name="Cooper V.S."/>
            <person name="Jones S.H."/>
            <person name="Whistler C.A."/>
        </authorList>
    </citation>
    <scope>NUCLEOTIDE SEQUENCE [LARGE SCALE GENOMIC DNA]</scope>
    <source>
        <strain evidence="1 2">MAVP-3</strain>
    </source>
</reference>
<comment type="caution">
    <text evidence="1">The sequence shown here is derived from an EMBL/GenBank/DDBJ whole genome shotgun (WGS) entry which is preliminary data.</text>
</comment>
<name>A0A227FWS7_VIBPH</name>
<feature type="non-terminal residue" evidence="1">
    <location>
        <position position="1"/>
    </location>
</feature>
<evidence type="ECO:0000313" key="1">
    <source>
        <dbReference type="EMBL" id="OXD85498.1"/>
    </source>
</evidence>
<protein>
    <submittedName>
        <fullName evidence="1">Uncharacterized protein</fullName>
    </submittedName>
</protein>
<proteinExistence type="predicted"/>
<sequence length="67" mass="7687">QPARRASRNAPYSTQRGSLEITIKPHQMLGADYNAHTELRNLFLFNSVDHSQKNLIYRAFAQIITSQ</sequence>
<organism evidence="1 2">
    <name type="scientific">Vibrio parahaemolyticus</name>
    <dbReference type="NCBI Taxonomy" id="670"/>
    <lineage>
        <taxon>Bacteria</taxon>
        <taxon>Pseudomonadati</taxon>
        <taxon>Pseudomonadota</taxon>
        <taxon>Gammaproteobacteria</taxon>
        <taxon>Vibrionales</taxon>
        <taxon>Vibrionaceae</taxon>
        <taxon>Vibrio</taxon>
    </lineage>
</organism>
<dbReference type="EMBL" id="NIXT01005834">
    <property type="protein sequence ID" value="OXD85498.1"/>
    <property type="molecule type" value="Genomic_DNA"/>
</dbReference>
<dbReference type="AlphaFoldDB" id="A0A227FWS7"/>